<evidence type="ECO:0000256" key="11">
    <source>
        <dbReference type="RuleBase" id="RU004517"/>
    </source>
</evidence>
<dbReference type="GO" id="GO:0008652">
    <property type="term" value="P:amino acid biosynthetic process"/>
    <property type="evidence" value="ECO:0007669"/>
    <property type="project" value="UniProtKB-KW"/>
</dbReference>
<comment type="catalytic activity">
    <reaction evidence="11">
        <text>L-valine + 2-oxoglutarate = 3-methyl-2-oxobutanoate + L-glutamate</text>
        <dbReference type="Rhea" id="RHEA:24813"/>
        <dbReference type="ChEBI" id="CHEBI:11851"/>
        <dbReference type="ChEBI" id="CHEBI:16810"/>
        <dbReference type="ChEBI" id="CHEBI:29985"/>
        <dbReference type="ChEBI" id="CHEBI:57762"/>
        <dbReference type="EC" id="2.6.1.42"/>
    </reaction>
</comment>
<keyword evidence="6 10" id="KW-0663">Pyridoxal phosphate</keyword>
<keyword evidence="4 11" id="KW-0028">Amino-acid biosynthesis</keyword>
<dbReference type="PIRSF" id="PIRSF006468">
    <property type="entry name" value="BCAT1"/>
    <property type="match status" value="1"/>
</dbReference>
<keyword evidence="13" id="KW-1185">Reference proteome</keyword>
<dbReference type="InterPro" id="IPR036038">
    <property type="entry name" value="Aminotransferase-like"/>
</dbReference>
<protein>
    <recommendedName>
        <fullName evidence="11">Branched-chain-amino-acid aminotransferase</fullName>
        <ecNumber evidence="11">2.6.1.42</ecNumber>
    </recommendedName>
</protein>
<evidence type="ECO:0000256" key="1">
    <source>
        <dbReference type="ARBA" id="ARBA00001933"/>
    </source>
</evidence>
<keyword evidence="7 11" id="KW-0100">Branched-chain amino acid biosynthesis</keyword>
<dbReference type="InterPro" id="IPR043132">
    <property type="entry name" value="BCAT-like_C"/>
</dbReference>
<comment type="catalytic activity">
    <reaction evidence="11">
        <text>L-isoleucine + 2-oxoglutarate = (S)-3-methyl-2-oxopentanoate + L-glutamate</text>
        <dbReference type="Rhea" id="RHEA:24801"/>
        <dbReference type="ChEBI" id="CHEBI:16810"/>
        <dbReference type="ChEBI" id="CHEBI:29985"/>
        <dbReference type="ChEBI" id="CHEBI:35146"/>
        <dbReference type="ChEBI" id="CHEBI:58045"/>
        <dbReference type="EC" id="2.6.1.42"/>
    </reaction>
</comment>
<dbReference type="Proteomes" id="UP000014680">
    <property type="component" value="Unassembled WGS sequence"/>
</dbReference>
<comment type="cofactor">
    <cofactor evidence="1 10">
        <name>pyridoxal 5'-phosphate</name>
        <dbReference type="ChEBI" id="CHEBI:597326"/>
    </cofactor>
</comment>
<evidence type="ECO:0000256" key="9">
    <source>
        <dbReference type="RuleBase" id="RU004106"/>
    </source>
</evidence>
<dbReference type="FunFam" id="3.20.10.10:FF:000004">
    <property type="entry name" value="Branched-chain-amino-acid aminotransferase"/>
    <property type="match status" value="1"/>
</dbReference>
<comment type="catalytic activity">
    <reaction evidence="11">
        <text>L-leucine + 2-oxoglutarate = 4-methyl-2-oxopentanoate + L-glutamate</text>
        <dbReference type="Rhea" id="RHEA:18321"/>
        <dbReference type="ChEBI" id="CHEBI:16810"/>
        <dbReference type="ChEBI" id="CHEBI:17865"/>
        <dbReference type="ChEBI" id="CHEBI:29985"/>
        <dbReference type="ChEBI" id="CHEBI:57427"/>
        <dbReference type="EC" id="2.6.1.42"/>
    </reaction>
</comment>
<name>A0A0A1U661_ENTIV</name>
<evidence type="ECO:0000313" key="12">
    <source>
        <dbReference type="EMBL" id="ELP87326.1"/>
    </source>
</evidence>
<dbReference type="GO" id="GO:0052656">
    <property type="term" value="F:L-isoleucine-2-oxoglutarate transaminase activity"/>
    <property type="evidence" value="ECO:0007669"/>
    <property type="project" value="RHEA"/>
</dbReference>
<keyword evidence="3 11" id="KW-0032">Aminotransferase</keyword>
<reference evidence="12 13" key="1">
    <citation type="submission" date="2012-10" db="EMBL/GenBank/DDBJ databases">
        <authorList>
            <person name="Zafar N."/>
            <person name="Inman J."/>
            <person name="Hall N."/>
            <person name="Lorenzi H."/>
            <person name="Caler E."/>
        </authorList>
    </citation>
    <scope>NUCLEOTIDE SEQUENCE [LARGE SCALE GENOMIC DNA]</scope>
    <source>
        <strain evidence="12 13">IP1</strain>
    </source>
</reference>
<keyword evidence="5 11" id="KW-0808">Transferase</keyword>
<dbReference type="VEuPathDB" id="AmoebaDB:EIN_095830"/>
<dbReference type="PANTHER" id="PTHR11825:SF44">
    <property type="entry name" value="BRANCHED-CHAIN-AMINO-ACID AMINOTRANSFERASE"/>
    <property type="match status" value="1"/>
</dbReference>
<dbReference type="KEGG" id="eiv:EIN_095830"/>
<dbReference type="NCBIfam" id="NF009897">
    <property type="entry name" value="PRK13357.1"/>
    <property type="match status" value="1"/>
</dbReference>
<accession>A0A0A1U661</accession>
<dbReference type="OMA" id="LTEVFAC"/>
<dbReference type="Gene3D" id="3.20.10.10">
    <property type="entry name" value="D-amino Acid Aminotransferase, subunit A, domain 2"/>
    <property type="match status" value="1"/>
</dbReference>
<dbReference type="AlphaFoldDB" id="A0A0A1U661"/>
<evidence type="ECO:0000256" key="8">
    <source>
        <dbReference type="PIRSR" id="PIRSR006468-1"/>
    </source>
</evidence>
<dbReference type="InterPro" id="IPR018300">
    <property type="entry name" value="Aminotrans_IV_CS"/>
</dbReference>
<sequence>MTFYSKDLTLTLTSTPRKKYSDKTQLKFGSLFTDHMLQVSWSKLNGWSHPEIVPYHNLSIDPAASCFHYGTECFEGMKVFSTSEGVFNLFRPNLNLERLLRTSTRLGLPTFDPDEFLSCVEQLILVDKEWMPEGKGYSLYIRPCFISTYPHVGVSAPENALLYVILSPVGPYFKGGFKAIKLETSGKYIRAWPGGMGSYKFSGNYAPGIVPQIEAQQNGFDQILWLHNNCCTEVGTMNFFVVWVNKNNETEIVTAPLDDKILPGVTRTSVIEIAKKLGYKVNEREYTIDEVFQASKENRLLEAFGTGTACVITPVKAINHLGKEIDIPLDKNDTKVQMGPIALRLYNALTDIQYGIVKSEWTVEVK</sequence>
<dbReference type="CDD" id="cd01557">
    <property type="entry name" value="BCAT_beta_family"/>
    <property type="match status" value="1"/>
</dbReference>
<dbReference type="EC" id="2.6.1.42" evidence="11"/>
<gene>
    <name evidence="12" type="ORF">EIN_095830</name>
</gene>
<evidence type="ECO:0000256" key="2">
    <source>
        <dbReference type="ARBA" id="ARBA00009320"/>
    </source>
</evidence>
<dbReference type="InterPro" id="IPR001544">
    <property type="entry name" value="Aminotrans_IV"/>
</dbReference>
<dbReference type="EMBL" id="KB206860">
    <property type="protein sequence ID" value="ELP87326.1"/>
    <property type="molecule type" value="Genomic_DNA"/>
</dbReference>
<dbReference type="FunFam" id="3.30.470.10:FF:000002">
    <property type="entry name" value="Branched-chain-amino-acid aminotransferase"/>
    <property type="match status" value="1"/>
</dbReference>
<dbReference type="InterPro" id="IPR033939">
    <property type="entry name" value="BCAT_family"/>
</dbReference>
<evidence type="ECO:0000256" key="3">
    <source>
        <dbReference type="ARBA" id="ARBA00022576"/>
    </source>
</evidence>
<dbReference type="GeneID" id="14886270"/>
<dbReference type="PROSITE" id="PS00770">
    <property type="entry name" value="AA_TRANSFER_CLASS_4"/>
    <property type="match status" value="1"/>
</dbReference>
<dbReference type="Gene3D" id="3.30.470.10">
    <property type="match status" value="1"/>
</dbReference>
<evidence type="ECO:0000256" key="4">
    <source>
        <dbReference type="ARBA" id="ARBA00022605"/>
    </source>
</evidence>
<evidence type="ECO:0000256" key="5">
    <source>
        <dbReference type="ARBA" id="ARBA00022679"/>
    </source>
</evidence>
<dbReference type="Pfam" id="PF01063">
    <property type="entry name" value="Aminotran_4"/>
    <property type="match status" value="1"/>
</dbReference>
<dbReference type="GO" id="GO:0009082">
    <property type="term" value="P:branched-chain amino acid biosynthetic process"/>
    <property type="evidence" value="ECO:0007669"/>
    <property type="project" value="UniProtKB-KW"/>
</dbReference>
<dbReference type="NCBIfam" id="TIGR01123">
    <property type="entry name" value="ilvE_II"/>
    <property type="match status" value="1"/>
</dbReference>
<dbReference type="InterPro" id="IPR005786">
    <property type="entry name" value="B_amino_transII"/>
</dbReference>
<dbReference type="OrthoDB" id="1732691at2759"/>
<proteinExistence type="inferred from homology"/>
<dbReference type="RefSeq" id="XP_004254097.1">
    <property type="nucleotide sequence ID" value="XM_004254049.1"/>
</dbReference>
<dbReference type="InterPro" id="IPR043131">
    <property type="entry name" value="BCAT-like_N"/>
</dbReference>
<dbReference type="GO" id="GO:0052655">
    <property type="term" value="F:L-valine-2-oxoglutarate transaminase activity"/>
    <property type="evidence" value="ECO:0007669"/>
    <property type="project" value="RHEA"/>
</dbReference>
<feature type="modified residue" description="N6-(pyridoxal phosphate)lysine" evidence="8">
    <location>
        <position position="200"/>
    </location>
</feature>
<comment type="similarity">
    <text evidence="2 9">Belongs to the class-IV pyridoxal-phosphate-dependent aminotransferase family.</text>
</comment>
<evidence type="ECO:0000256" key="10">
    <source>
        <dbReference type="RuleBase" id="RU004516"/>
    </source>
</evidence>
<dbReference type="PANTHER" id="PTHR11825">
    <property type="entry name" value="SUBGROUP IIII AMINOTRANSFERASE"/>
    <property type="match status" value="1"/>
</dbReference>
<evidence type="ECO:0000313" key="13">
    <source>
        <dbReference type="Proteomes" id="UP000014680"/>
    </source>
</evidence>
<organism evidence="12 13">
    <name type="scientific">Entamoeba invadens IP1</name>
    <dbReference type="NCBI Taxonomy" id="370355"/>
    <lineage>
        <taxon>Eukaryota</taxon>
        <taxon>Amoebozoa</taxon>
        <taxon>Evosea</taxon>
        <taxon>Archamoebae</taxon>
        <taxon>Mastigamoebida</taxon>
        <taxon>Entamoebidae</taxon>
        <taxon>Entamoeba</taxon>
    </lineage>
</organism>
<dbReference type="GO" id="GO:0052654">
    <property type="term" value="F:L-leucine-2-oxoglutarate transaminase activity"/>
    <property type="evidence" value="ECO:0007669"/>
    <property type="project" value="RHEA"/>
</dbReference>
<evidence type="ECO:0000256" key="7">
    <source>
        <dbReference type="ARBA" id="ARBA00023304"/>
    </source>
</evidence>
<dbReference type="SUPFAM" id="SSF56752">
    <property type="entry name" value="D-aminoacid aminotransferase-like PLP-dependent enzymes"/>
    <property type="match status" value="1"/>
</dbReference>
<evidence type="ECO:0000256" key="6">
    <source>
        <dbReference type="ARBA" id="ARBA00022898"/>
    </source>
</evidence>